<comment type="caution">
    <text evidence="2">The sequence shown here is derived from an EMBL/GenBank/DDBJ whole genome shotgun (WGS) entry which is preliminary data.</text>
</comment>
<evidence type="ECO:0000313" key="2">
    <source>
        <dbReference type="EMBL" id="KAK3372706.1"/>
    </source>
</evidence>
<sequence length="458" mass="50989">MPPPGIHRGEVSALVRPPTFGDMLAHRTFPIKASSYDACPGEPVVAVQLRPWPRHPSPTNYKPSWVADMLIKSNDVPELLRPGSFWWESLNVAFDEGYAEAMKLDNPQHKPFIDKGFSCVFHVVLREHFAIRAWNMTQRTSGLVTTIMSDIRTDMQSLMVAYLRIYTVSRDMFNDVLLSLLPMQHLREPFGAGKEDQDLTQNDKAMYRFTPPPPKDKDEMINDDGASGVWWPWPWSCEKESKQPAQEDEEEDIYATPPQKFATLARPAPVKATAGKQPAPDEDIYNATPPKKFATLARPAPVKAKESKLPAPVQEKEVYLAVPARRHGTTFAPIEAEGVLAELAATSLEDRPGVNFEEGAVTDFEGVPGVKTKYGPAGWVKVEYGPGAKPGADSRARVKSNDSTGSKTKAKIRSSPGEVNEEDAEYDFLTGLMTRPKMKAPTRRVDKEDEDYDFLTGC</sequence>
<proteinExistence type="predicted"/>
<feature type="region of interest" description="Disordered" evidence="1">
    <location>
        <begin position="438"/>
        <end position="458"/>
    </location>
</feature>
<protein>
    <submittedName>
        <fullName evidence="2">Uncharacterized protein</fullName>
    </submittedName>
</protein>
<evidence type="ECO:0000313" key="3">
    <source>
        <dbReference type="Proteomes" id="UP001285441"/>
    </source>
</evidence>
<accession>A0AAE0KB72</accession>
<organism evidence="2 3">
    <name type="scientific">Podospora didyma</name>
    <dbReference type="NCBI Taxonomy" id="330526"/>
    <lineage>
        <taxon>Eukaryota</taxon>
        <taxon>Fungi</taxon>
        <taxon>Dikarya</taxon>
        <taxon>Ascomycota</taxon>
        <taxon>Pezizomycotina</taxon>
        <taxon>Sordariomycetes</taxon>
        <taxon>Sordariomycetidae</taxon>
        <taxon>Sordariales</taxon>
        <taxon>Podosporaceae</taxon>
        <taxon>Podospora</taxon>
    </lineage>
</organism>
<feature type="compositionally biased region" description="Acidic residues" evidence="1">
    <location>
        <begin position="448"/>
        <end position="458"/>
    </location>
</feature>
<feature type="region of interest" description="Disordered" evidence="1">
    <location>
        <begin position="268"/>
        <end position="287"/>
    </location>
</feature>
<feature type="region of interest" description="Disordered" evidence="1">
    <location>
        <begin position="385"/>
        <end position="423"/>
    </location>
</feature>
<reference evidence="2" key="1">
    <citation type="journal article" date="2023" name="Mol. Phylogenet. Evol.">
        <title>Genome-scale phylogeny and comparative genomics of the fungal order Sordariales.</title>
        <authorList>
            <person name="Hensen N."/>
            <person name="Bonometti L."/>
            <person name="Westerberg I."/>
            <person name="Brannstrom I.O."/>
            <person name="Guillou S."/>
            <person name="Cros-Aarteil S."/>
            <person name="Calhoun S."/>
            <person name="Haridas S."/>
            <person name="Kuo A."/>
            <person name="Mondo S."/>
            <person name="Pangilinan J."/>
            <person name="Riley R."/>
            <person name="LaButti K."/>
            <person name="Andreopoulos B."/>
            <person name="Lipzen A."/>
            <person name="Chen C."/>
            <person name="Yan M."/>
            <person name="Daum C."/>
            <person name="Ng V."/>
            <person name="Clum A."/>
            <person name="Steindorff A."/>
            <person name="Ohm R.A."/>
            <person name="Martin F."/>
            <person name="Silar P."/>
            <person name="Natvig D.O."/>
            <person name="Lalanne C."/>
            <person name="Gautier V."/>
            <person name="Ament-Velasquez S.L."/>
            <person name="Kruys A."/>
            <person name="Hutchinson M.I."/>
            <person name="Powell A.J."/>
            <person name="Barry K."/>
            <person name="Miller A.N."/>
            <person name="Grigoriev I.V."/>
            <person name="Debuchy R."/>
            <person name="Gladieux P."/>
            <person name="Hiltunen Thoren M."/>
            <person name="Johannesson H."/>
        </authorList>
    </citation>
    <scope>NUCLEOTIDE SEQUENCE</scope>
    <source>
        <strain evidence="2">CBS 232.78</strain>
    </source>
</reference>
<gene>
    <name evidence="2" type="ORF">B0H63DRAFT_527535</name>
</gene>
<reference evidence="2" key="2">
    <citation type="submission" date="2023-06" db="EMBL/GenBank/DDBJ databases">
        <authorList>
            <consortium name="Lawrence Berkeley National Laboratory"/>
            <person name="Haridas S."/>
            <person name="Hensen N."/>
            <person name="Bonometti L."/>
            <person name="Westerberg I."/>
            <person name="Brannstrom I.O."/>
            <person name="Guillou S."/>
            <person name="Cros-Aarteil S."/>
            <person name="Calhoun S."/>
            <person name="Kuo A."/>
            <person name="Mondo S."/>
            <person name="Pangilinan J."/>
            <person name="Riley R."/>
            <person name="LaButti K."/>
            <person name="Andreopoulos B."/>
            <person name="Lipzen A."/>
            <person name="Chen C."/>
            <person name="Yanf M."/>
            <person name="Daum C."/>
            <person name="Ng V."/>
            <person name="Clum A."/>
            <person name="Steindorff A."/>
            <person name="Ohm R."/>
            <person name="Martin F."/>
            <person name="Silar P."/>
            <person name="Natvig D."/>
            <person name="Lalanne C."/>
            <person name="Gautier V."/>
            <person name="Ament-velasquez S.L."/>
            <person name="Kruys A."/>
            <person name="Hutchinson M.I."/>
            <person name="Powell A.J."/>
            <person name="Barry K."/>
            <person name="Miller A.N."/>
            <person name="Grigoriev I.V."/>
            <person name="Debuchy R."/>
            <person name="Gladieux P."/>
            <person name="Thoren M.H."/>
            <person name="Johannesson H."/>
        </authorList>
    </citation>
    <scope>NUCLEOTIDE SEQUENCE</scope>
    <source>
        <strain evidence="2">CBS 232.78</strain>
    </source>
</reference>
<keyword evidence="3" id="KW-1185">Reference proteome</keyword>
<evidence type="ECO:0000256" key="1">
    <source>
        <dbReference type="SAM" id="MobiDB-lite"/>
    </source>
</evidence>
<name>A0AAE0KB72_9PEZI</name>
<dbReference type="AlphaFoldDB" id="A0AAE0KB72"/>
<dbReference type="EMBL" id="JAULSW010000008">
    <property type="protein sequence ID" value="KAK3372706.1"/>
    <property type="molecule type" value="Genomic_DNA"/>
</dbReference>
<dbReference type="Proteomes" id="UP001285441">
    <property type="component" value="Unassembled WGS sequence"/>
</dbReference>